<accession>A0A9W9LBX1</accession>
<organism evidence="1 2">
    <name type="scientific">Penicillium bovifimosum</name>
    <dbReference type="NCBI Taxonomy" id="126998"/>
    <lineage>
        <taxon>Eukaryota</taxon>
        <taxon>Fungi</taxon>
        <taxon>Dikarya</taxon>
        <taxon>Ascomycota</taxon>
        <taxon>Pezizomycotina</taxon>
        <taxon>Eurotiomycetes</taxon>
        <taxon>Eurotiomycetidae</taxon>
        <taxon>Eurotiales</taxon>
        <taxon>Aspergillaceae</taxon>
        <taxon>Penicillium</taxon>
    </lineage>
</organism>
<reference evidence="1" key="2">
    <citation type="journal article" date="2023" name="IMA Fungus">
        <title>Comparative genomic study of the Penicillium genus elucidates a diverse pangenome and 15 lateral gene transfer events.</title>
        <authorList>
            <person name="Petersen C."/>
            <person name="Sorensen T."/>
            <person name="Nielsen M.R."/>
            <person name="Sondergaard T.E."/>
            <person name="Sorensen J.L."/>
            <person name="Fitzpatrick D.A."/>
            <person name="Frisvad J.C."/>
            <person name="Nielsen K.L."/>
        </authorList>
    </citation>
    <scope>NUCLEOTIDE SEQUENCE</scope>
    <source>
        <strain evidence="1">IBT 22155</strain>
    </source>
</reference>
<dbReference type="RefSeq" id="XP_056526884.1">
    <property type="nucleotide sequence ID" value="XM_056661718.1"/>
</dbReference>
<name>A0A9W9LBX1_9EURO</name>
<evidence type="ECO:0000313" key="2">
    <source>
        <dbReference type="Proteomes" id="UP001149079"/>
    </source>
</evidence>
<dbReference type="AntiFam" id="ANF00010">
    <property type="entry name" value="tRNA translation"/>
</dbReference>
<reference evidence="1" key="1">
    <citation type="submission" date="2022-11" db="EMBL/GenBank/DDBJ databases">
        <authorList>
            <person name="Petersen C."/>
        </authorList>
    </citation>
    <scope>NUCLEOTIDE SEQUENCE</scope>
    <source>
        <strain evidence="1">IBT 22155</strain>
    </source>
</reference>
<dbReference type="GeneID" id="81400888"/>
<evidence type="ECO:0000313" key="1">
    <source>
        <dbReference type="EMBL" id="KAJ5146410.1"/>
    </source>
</evidence>
<gene>
    <name evidence="1" type="ORF">N7515_000974</name>
</gene>
<sequence>MELNYHPKWDDSSVGRAFMMSTWASFFIPDGTIAQLGERATEVRKVAGSIPARPIIFLVFS</sequence>
<dbReference type="AlphaFoldDB" id="A0A9W9LBX1"/>
<dbReference type="OrthoDB" id="4329089at2759"/>
<comment type="caution">
    <text evidence="1">The sequence shown here is derived from an EMBL/GenBank/DDBJ whole genome shotgun (WGS) entry which is preliminary data.</text>
</comment>
<keyword evidence="2" id="KW-1185">Reference proteome</keyword>
<dbReference type="Proteomes" id="UP001149079">
    <property type="component" value="Unassembled WGS sequence"/>
</dbReference>
<dbReference type="EMBL" id="JAPQKL010000001">
    <property type="protein sequence ID" value="KAJ5146410.1"/>
    <property type="molecule type" value="Genomic_DNA"/>
</dbReference>
<protein>
    <submittedName>
        <fullName evidence="1">Uncharacterized protein</fullName>
    </submittedName>
</protein>
<proteinExistence type="predicted"/>